<reference evidence="1" key="1">
    <citation type="journal article" date="2014" name="Front. Microbiol.">
        <title>High frequency of phylogenetically diverse reductive dehalogenase-homologous genes in deep subseafloor sedimentary metagenomes.</title>
        <authorList>
            <person name="Kawai M."/>
            <person name="Futagami T."/>
            <person name="Toyoda A."/>
            <person name="Takaki Y."/>
            <person name="Nishi S."/>
            <person name="Hori S."/>
            <person name="Arai W."/>
            <person name="Tsubouchi T."/>
            <person name="Morono Y."/>
            <person name="Uchiyama I."/>
            <person name="Ito T."/>
            <person name="Fujiyama A."/>
            <person name="Inagaki F."/>
            <person name="Takami H."/>
        </authorList>
    </citation>
    <scope>NUCLEOTIDE SEQUENCE</scope>
    <source>
        <strain evidence="1">Expedition CK06-06</strain>
    </source>
</reference>
<gene>
    <name evidence="1" type="ORF">S12H4_16421</name>
</gene>
<evidence type="ECO:0000313" key="1">
    <source>
        <dbReference type="EMBL" id="GAI78288.1"/>
    </source>
</evidence>
<proteinExistence type="predicted"/>
<sequence length="65" mass="7323">GSEVEKLLIKNNLTFLSSGREVDVTDYSAIERHGREKKIEWIVNCSTITPSISPLLNCIYIPFAL</sequence>
<dbReference type="AlphaFoldDB" id="X1RCJ1"/>
<organism evidence="1">
    <name type="scientific">marine sediment metagenome</name>
    <dbReference type="NCBI Taxonomy" id="412755"/>
    <lineage>
        <taxon>unclassified sequences</taxon>
        <taxon>metagenomes</taxon>
        <taxon>ecological metagenomes</taxon>
    </lineage>
</organism>
<dbReference type="EMBL" id="BARW01007939">
    <property type="protein sequence ID" value="GAI78288.1"/>
    <property type="molecule type" value="Genomic_DNA"/>
</dbReference>
<feature type="non-terminal residue" evidence="1">
    <location>
        <position position="1"/>
    </location>
</feature>
<comment type="caution">
    <text evidence="1">The sequence shown here is derived from an EMBL/GenBank/DDBJ whole genome shotgun (WGS) entry which is preliminary data.</text>
</comment>
<name>X1RCJ1_9ZZZZ</name>
<accession>X1RCJ1</accession>
<protein>
    <recommendedName>
        <fullName evidence="2">RmlD-like substrate binding domain-containing protein</fullName>
    </recommendedName>
</protein>
<evidence type="ECO:0008006" key="2">
    <source>
        <dbReference type="Google" id="ProtNLM"/>
    </source>
</evidence>